<dbReference type="VEuPathDB" id="TrichDB:TVAGG3_0565870"/>
<dbReference type="EMBL" id="DS113194">
    <property type="protein sequence ID" value="EAY20818.1"/>
    <property type="molecule type" value="Genomic_DNA"/>
</dbReference>
<name>A2DF90_TRIV3</name>
<dbReference type="InParanoid" id="A2DF90"/>
<dbReference type="AlphaFoldDB" id="A2DF90"/>
<evidence type="ECO:0000313" key="1">
    <source>
        <dbReference type="EMBL" id="EAY20818.1"/>
    </source>
</evidence>
<dbReference type="Proteomes" id="UP000001542">
    <property type="component" value="Unassembled WGS sequence"/>
</dbReference>
<organism evidence="1 2">
    <name type="scientific">Trichomonas vaginalis (strain ATCC PRA-98 / G3)</name>
    <dbReference type="NCBI Taxonomy" id="412133"/>
    <lineage>
        <taxon>Eukaryota</taxon>
        <taxon>Metamonada</taxon>
        <taxon>Parabasalia</taxon>
        <taxon>Trichomonadida</taxon>
        <taxon>Trichomonadidae</taxon>
        <taxon>Trichomonas</taxon>
    </lineage>
</organism>
<proteinExistence type="predicted"/>
<dbReference type="KEGG" id="tva:5466367"/>
<dbReference type="VEuPathDB" id="TrichDB:TVAG_436420"/>
<protein>
    <submittedName>
        <fullName evidence="1">Uncharacterized protein</fullName>
    </submittedName>
</protein>
<dbReference type="RefSeq" id="XP_001581804.1">
    <property type="nucleotide sequence ID" value="XM_001581754.1"/>
</dbReference>
<keyword evidence="2" id="KW-1185">Reference proteome</keyword>
<gene>
    <name evidence="1" type="ORF">TVAG_436420</name>
</gene>
<reference evidence="1" key="2">
    <citation type="journal article" date="2007" name="Science">
        <title>Draft genome sequence of the sexually transmitted pathogen Trichomonas vaginalis.</title>
        <authorList>
            <person name="Carlton J.M."/>
            <person name="Hirt R.P."/>
            <person name="Silva J.C."/>
            <person name="Delcher A.L."/>
            <person name="Schatz M."/>
            <person name="Zhao Q."/>
            <person name="Wortman J.R."/>
            <person name="Bidwell S.L."/>
            <person name="Alsmark U.C.M."/>
            <person name="Besteiro S."/>
            <person name="Sicheritz-Ponten T."/>
            <person name="Noel C.J."/>
            <person name="Dacks J.B."/>
            <person name="Foster P.G."/>
            <person name="Simillion C."/>
            <person name="Van de Peer Y."/>
            <person name="Miranda-Saavedra D."/>
            <person name="Barton G.J."/>
            <person name="Westrop G.D."/>
            <person name="Mueller S."/>
            <person name="Dessi D."/>
            <person name="Fiori P.L."/>
            <person name="Ren Q."/>
            <person name="Paulsen I."/>
            <person name="Zhang H."/>
            <person name="Bastida-Corcuera F.D."/>
            <person name="Simoes-Barbosa A."/>
            <person name="Brown M.T."/>
            <person name="Hayes R.D."/>
            <person name="Mukherjee M."/>
            <person name="Okumura C.Y."/>
            <person name="Schneider R."/>
            <person name="Smith A.J."/>
            <person name="Vanacova S."/>
            <person name="Villalvazo M."/>
            <person name="Haas B.J."/>
            <person name="Pertea M."/>
            <person name="Feldblyum T.V."/>
            <person name="Utterback T.R."/>
            <person name="Shu C.L."/>
            <person name="Osoegawa K."/>
            <person name="de Jong P.J."/>
            <person name="Hrdy I."/>
            <person name="Horvathova L."/>
            <person name="Zubacova Z."/>
            <person name="Dolezal P."/>
            <person name="Malik S.B."/>
            <person name="Logsdon J.M. Jr."/>
            <person name="Henze K."/>
            <person name="Gupta A."/>
            <person name="Wang C.C."/>
            <person name="Dunne R.L."/>
            <person name="Upcroft J.A."/>
            <person name="Upcroft P."/>
            <person name="White O."/>
            <person name="Salzberg S.L."/>
            <person name="Tang P."/>
            <person name="Chiu C.-H."/>
            <person name="Lee Y.-S."/>
            <person name="Embley T.M."/>
            <person name="Coombs G.H."/>
            <person name="Mottram J.C."/>
            <person name="Tachezy J."/>
            <person name="Fraser-Liggett C.M."/>
            <person name="Johnson P.J."/>
        </authorList>
    </citation>
    <scope>NUCLEOTIDE SEQUENCE [LARGE SCALE GENOMIC DNA]</scope>
    <source>
        <strain evidence="1">G3</strain>
    </source>
</reference>
<sequence length="107" mass="12079">MNDFADLANALSNIDAQEQAASKENQNGEGAAVQQTEEKLRVVPILASEHLTEIEMMTKKAEIAKKASIRKLKKKEHFTGIFEKKCAKERAHKLEMKRDLKKSGKKK</sequence>
<evidence type="ECO:0000313" key="2">
    <source>
        <dbReference type="Proteomes" id="UP000001542"/>
    </source>
</evidence>
<accession>A2DF90</accession>
<reference evidence="1" key="1">
    <citation type="submission" date="2006-10" db="EMBL/GenBank/DDBJ databases">
        <authorList>
            <person name="Amadeo P."/>
            <person name="Zhao Q."/>
            <person name="Wortman J."/>
            <person name="Fraser-Liggett C."/>
            <person name="Carlton J."/>
        </authorList>
    </citation>
    <scope>NUCLEOTIDE SEQUENCE</scope>
    <source>
        <strain evidence="1">G3</strain>
    </source>
</reference>